<evidence type="ECO:0000313" key="1">
    <source>
        <dbReference type="EMBL" id="VYT73302.1"/>
    </source>
</evidence>
<sequence>MKLYARKVVLASEAGNIERAQPGKEYLAGTYIIPLSGVNRAVCEVLMEPREVNSRFACITFKDDMHPHYLAAIMDREIDRFLTRYATGINLQMDALQKYFKVEIHTDKATRDAIGEMQRKAQEAIEYEKKVIELNKECKKYMLSNMFPD</sequence>
<gene>
    <name evidence="1" type="ORF">VRLFYP33_00394</name>
</gene>
<accession>A0A6N2Z830</accession>
<reference evidence="1" key="1">
    <citation type="submission" date="2019-11" db="EMBL/GenBank/DDBJ databases">
        <authorList>
            <person name="Feng L."/>
        </authorList>
    </citation>
    <scope>NUCLEOTIDE SEQUENCE</scope>
    <source>
        <strain evidence="1">VrattiLFYP33</strain>
    </source>
</reference>
<dbReference type="RefSeq" id="WP_156704047.1">
    <property type="nucleotide sequence ID" value="NZ_CACRUX010000012.1"/>
</dbReference>
<name>A0A6N2Z830_9FIRM</name>
<evidence type="ECO:0008006" key="2">
    <source>
        <dbReference type="Google" id="ProtNLM"/>
    </source>
</evidence>
<dbReference type="EMBL" id="CACRUX010000012">
    <property type="protein sequence ID" value="VYT73302.1"/>
    <property type="molecule type" value="Genomic_DNA"/>
</dbReference>
<dbReference type="AlphaFoldDB" id="A0A6N2Z830"/>
<proteinExistence type="predicted"/>
<organism evidence="1">
    <name type="scientific">Veillonella ratti</name>
    <dbReference type="NCBI Taxonomy" id="103892"/>
    <lineage>
        <taxon>Bacteria</taxon>
        <taxon>Bacillati</taxon>
        <taxon>Bacillota</taxon>
        <taxon>Negativicutes</taxon>
        <taxon>Veillonellales</taxon>
        <taxon>Veillonellaceae</taxon>
        <taxon>Veillonella</taxon>
    </lineage>
</organism>
<protein>
    <recommendedName>
        <fullName evidence="2">Type I restriction modification DNA specificity domain-containing protein</fullName>
    </recommendedName>
</protein>
<dbReference type="SUPFAM" id="SSF116734">
    <property type="entry name" value="DNA methylase specificity domain"/>
    <property type="match status" value="1"/>
</dbReference>